<evidence type="ECO:0000256" key="9">
    <source>
        <dbReference type="ARBA" id="ARBA00059620"/>
    </source>
</evidence>
<keyword evidence="8" id="KW-0472">Membrane</keyword>
<comment type="function">
    <text evidence="9">Catalyzes the reduction of all-trans-retinal to all-trans-retinol in the presence of NADPH.</text>
</comment>
<dbReference type="Pfam" id="PF00106">
    <property type="entry name" value="adh_short"/>
    <property type="match status" value="1"/>
</dbReference>
<dbReference type="PANTHER" id="PTHR24322:SF736">
    <property type="entry name" value="RETINOL DEHYDROGENASE 10"/>
    <property type="match status" value="1"/>
</dbReference>
<dbReference type="FunFam" id="3.40.50.720:FF:000131">
    <property type="entry name" value="Short-chain dehydrogenase/reductase 3"/>
    <property type="match status" value="1"/>
</dbReference>
<organism evidence="13 14">
    <name type="scientific">Aspergillus tanneri</name>
    <dbReference type="NCBI Taxonomy" id="1220188"/>
    <lineage>
        <taxon>Eukaryota</taxon>
        <taxon>Fungi</taxon>
        <taxon>Dikarya</taxon>
        <taxon>Ascomycota</taxon>
        <taxon>Pezizomycotina</taxon>
        <taxon>Eurotiomycetes</taxon>
        <taxon>Eurotiomycetidae</taxon>
        <taxon>Eurotiales</taxon>
        <taxon>Aspergillaceae</taxon>
        <taxon>Aspergillus</taxon>
        <taxon>Aspergillus subgen. Circumdati</taxon>
    </lineage>
</organism>
<name>A0A5M9MSS8_9EURO</name>
<accession>A0A5M9MSS8</accession>
<evidence type="ECO:0000256" key="5">
    <source>
        <dbReference type="ARBA" id="ARBA00022989"/>
    </source>
</evidence>
<dbReference type="InterPro" id="IPR020904">
    <property type="entry name" value="Sc_DH/Rdtase_CS"/>
</dbReference>
<evidence type="ECO:0000256" key="4">
    <source>
        <dbReference type="ARBA" id="ARBA00022857"/>
    </source>
</evidence>
<sequence length="306" mass="33871">MLPPFNIGSHYSQCYTKFLAALALLVFLGKTNSILSRWVANNWTSSDAWQPEREIAIVTGGSNGIGKQIATDLAVAGVRVIILDIHKPSSLPKNDHFYHADVTSSDGIRGIGKRIRAEYGGPTVLINNAGVGYPGSILEKPEIKIRRTFEINTISHFLLVREFLPAMVRQNHGHVVTIASMASFVVAGNMVEYACSKASALAFHEGLSQELKFYYNAPKVRTIVIHPIWVRTEMIKPLDLENSFQQTVLAPEMVSQAVVRQVITQKSGQVILPQSHISFSAVRALPSWLQEKVRNIASQTLKTVRE</sequence>
<dbReference type="RefSeq" id="XP_033429563.1">
    <property type="nucleotide sequence ID" value="XM_033567568.1"/>
</dbReference>
<dbReference type="GeneID" id="54325585"/>
<dbReference type="Proteomes" id="UP000324241">
    <property type="component" value="Unassembled WGS sequence"/>
</dbReference>
<comment type="similarity">
    <text evidence="2 12">Belongs to the short-chain dehydrogenases/reductases (SDR) family.</text>
</comment>
<evidence type="ECO:0000256" key="11">
    <source>
        <dbReference type="ARBA" id="ARBA00082544"/>
    </source>
</evidence>
<dbReference type="GO" id="GO:0044550">
    <property type="term" value="P:secondary metabolite biosynthetic process"/>
    <property type="evidence" value="ECO:0007669"/>
    <property type="project" value="UniProtKB-ARBA"/>
</dbReference>
<dbReference type="GO" id="GO:0052650">
    <property type="term" value="F:all-trans-retinol dehydrogenase (NADP+) activity"/>
    <property type="evidence" value="ECO:0007669"/>
    <property type="project" value="UniProtKB-ARBA"/>
</dbReference>
<evidence type="ECO:0000256" key="8">
    <source>
        <dbReference type="ARBA" id="ARBA00023136"/>
    </source>
</evidence>
<keyword evidence="7" id="KW-0443">Lipid metabolism</keyword>
<evidence type="ECO:0000256" key="2">
    <source>
        <dbReference type="ARBA" id="ARBA00006484"/>
    </source>
</evidence>
<keyword evidence="6" id="KW-0560">Oxidoreductase</keyword>
<dbReference type="PROSITE" id="PS00061">
    <property type="entry name" value="ADH_SHORT"/>
    <property type="match status" value="1"/>
</dbReference>
<dbReference type="SUPFAM" id="SSF51735">
    <property type="entry name" value="NAD(P)-binding Rossmann-fold domains"/>
    <property type="match status" value="1"/>
</dbReference>
<reference evidence="13 14" key="1">
    <citation type="submission" date="2019-08" db="EMBL/GenBank/DDBJ databases">
        <title>The genome sequence of a newly discovered highly antifungal drug resistant Aspergillus species, Aspergillus tanneri NIH 1004.</title>
        <authorList>
            <person name="Mounaud S."/>
            <person name="Singh I."/>
            <person name="Joardar V."/>
            <person name="Pakala S."/>
            <person name="Pakala S."/>
            <person name="Venepally P."/>
            <person name="Chung J.K."/>
            <person name="Losada L."/>
            <person name="Nierman W.C."/>
        </authorList>
    </citation>
    <scope>NUCLEOTIDE SEQUENCE [LARGE SCALE GENOMIC DNA]</scope>
    <source>
        <strain evidence="13 14">NIH1004</strain>
    </source>
</reference>
<dbReference type="PRINTS" id="PR00080">
    <property type="entry name" value="SDRFAMILY"/>
</dbReference>
<dbReference type="OrthoDB" id="10253736at2759"/>
<evidence type="ECO:0000313" key="14">
    <source>
        <dbReference type="Proteomes" id="UP000324241"/>
    </source>
</evidence>
<dbReference type="InterPro" id="IPR002347">
    <property type="entry name" value="SDR_fam"/>
</dbReference>
<evidence type="ECO:0000256" key="6">
    <source>
        <dbReference type="ARBA" id="ARBA00023002"/>
    </source>
</evidence>
<proteinExistence type="inferred from homology"/>
<evidence type="ECO:0000256" key="1">
    <source>
        <dbReference type="ARBA" id="ARBA00004141"/>
    </source>
</evidence>
<dbReference type="InterPro" id="IPR036291">
    <property type="entry name" value="NAD(P)-bd_dom_sf"/>
</dbReference>
<dbReference type="GO" id="GO:0016020">
    <property type="term" value="C:membrane"/>
    <property type="evidence" value="ECO:0007669"/>
    <property type="project" value="UniProtKB-SubCell"/>
</dbReference>
<evidence type="ECO:0000256" key="3">
    <source>
        <dbReference type="ARBA" id="ARBA00022692"/>
    </source>
</evidence>
<comment type="caution">
    <text evidence="13">The sequence shown here is derived from an EMBL/GenBank/DDBJ whole genome shotgun (WGS) entry which is preliminary data.</text>
</comment>
<dbReference type="AlphaFoldDB" id="A0A5M9MSS8"/>
<dbReference type="VEuPathDB" id="FungiDB:EYZ11_003929"/>
<evidence type="ECO:0000256" key="12">
    <source>
        <dbReference type="RuleBase" id="RU000363"/>
    </source>
</evidence>
<dbReference type="Gene3D" id="3.40.50.720">
    <property type="entry name" value="NAD(P)-binding Rossmann-like Domain"/>
    <property type="match status" value="1"/>
</dbReference>
<keyword evidence="5" id="KW-1133">Transmembrane helix</keyword>
<protein>
    <recommendedName>
        <fullName evidence="10">Short-chain dehydrogenase/reductase 3</fullName>
    </recommendedName>
    <alternativeName>
        <fullName evidence="11">Retinal short-chain dehydrogenase/reductase 1</fullName>
    </alternativeName>
</protein>
<dbReference type="PANTHER" id="PTHR24322">
    <property type="entry name" value="PKSB"/>
    <property type="match status" value="1"/>
</dbReference>
<keyword evidence="3" id="KW-0812">Transmembrane</keyword>
<gene>
    <name evidence="13" type="ORF">ATNIH1004_002883</name>
</gene>
<evidence type="ECO:0000256" key="7">
    <source>
        <dbReference type="ARBA" id="ARBA00023098"/>
    </source>
</evidence>
<dbReference type="EMBL" id="QUQM01000001">
    <property type="protein sequence ID" value="KAA8650202.1"/>
    <property type="molecule type" value="Genomic_DNA"/>
</dbReference>
<dbReference type="PRINTS" id="PR00081">
    <property type="entry name" value="GDHRDH"/>
</dbReference>
<evidence type="ECO:0000313" key="13">
    <source>
        <dbReference type="EMBL" id="KAA8650202.1"/>
    </source>
</evidence>
<evidence type="ECO:0000256" key="10">
    <source>
        <dbReference type="ARBA" id="ARBA00068717"/>
    </source>
</evidence>
<keyword evidence="4" id="KW-0521">NADP</keyword>
<comment type="subcellular location">
    <subcellularLocation>
        <location evidence="1">Membrane</location>
        <topology evidence="1">Multi-pass membrane protein</topology>
    </subcellularLocation>
</comment>